<organism evidence="1">
    <name type="scientific">marine sediment metagenome</name>
    <dbReference type="NCBI Taxonomy" id="412755"/>
    <lineage>
        <taxon>unclassified sequences</taxon>
        <taxon>metagenomes</taxon>
        <taxon>ecological metagenomes</taxon>
    </lineage>
</organism>
<dbReference type="EMBL" id="LAZR01000219">
    <property type="protein sequence ID" value="KKN81175.1"/>
    <property type="molecule type" value="Genomic_DNA"/>
</dbReference>
<gene>
    <name evidence="1" type="ORF">LCGC14_0322390</name>
</gene>
<dbReference type="AlphaFoldDB" id="A0A0F9TIS5"/>
<evidence type="ECO:0000313" key="1">
    <source>
        <dbReference type="EMBL" id="KKN81175.1"/>
    </source>
</evidence>
<accession>A0A0F9TIS5</accession>
<protein>
    <submittedName>
        <fullName evidence="1">Uncharacterized protein</fullName>
    </submittedName>
</protein>
<name>A0A0F9TIS5_9ZZZZ</name>
<comment type="caution">
    <text evidence="1">The sequence shown here is derived from an EMBL/GenBank/DDBJ whole genome shotgun (WGS) entry which is preliminary data.</text>
</comment>
<proteinExistence type="predicted"/>
<sequence length="43" mass="4682">MLSLSSNSIATALSASRAAAARALLVVTTESFYFGYWFSHRRA</sequence>
<reference evidence="1" key="1">
    <citation type="journal article" date="2015" name="Nature">
        <title>Complex archaea that bridge the gap between prokaryotes and eukaryotes.</title>
        <authorList>
            <person name="Spang A."/>
            <person name="Saw J.H."/>
            <person name="Jorgensen S.L."/>
            <person name="Zaremba-Niedzwiedzka K."/>
            <person name="Martijn J."/>
            <person name="Lind A.E."/>
            <person name="van Eijk R."/>
            <person name="Schleper C."/>
            <person name="Guy L."/>
            <person name="Ettema T.J."/>
        </authorList>
    </citation>
    <scope>NUCLEOTIDE SEQUENCE</scope>
</reference>